<dbReference type="GO" id="GO:0016020">
    <property type="term" value="C:membrane"/>
    <property type="evidence" value="ECO:0007669"/>
    <property type="project" value="GOC"/>
</dbReference>
<organism evidence="13 14">
    <name type="scientific">Aliiroseovarius sediminilitoris</name>
    <dbReference type="NCBI Taxonomy" id="1173584"/>
    <lineage>
        <taxon>Bacteria</taxon>
        <taxon>Pseudomonadati</taxon>
        <taxon>Pseudomonadota</taxon>
        <taxon>Alphaproteobacteria</taxon>
        <taxon>Rhodobacterales</taxon>
        <taxon>Paracoccaceae</taxon>
        <taxon>Aliiroseovarius</taxon>
    </lineage>
</organism>
<dbReference type="OrthoDB" id="9802746at2"/>
<dbReference type="STRING" id="1173584.SAMN05444851_2054"/>
<evidence type="ECO:0000256" key="2">
    <source>
        <dbReference type="ARBA" id="ARBA00002923"/>
    </source>
</evidence>
<dbReference type="GO" id="GO:0046872">
    <property type="term" value="F:metal ion binding"/>
    <property type="evidence" value="ECO:0007669"/>
    <property type="project" value="UniProtKB-KW"/>
</dbReference>
<feature type="binding site" evidence="12">
    <location>
        <position position="239"/>
    </location>
    <ligand>
        <name>Zn(2+)</name>
        <dbReference type="ChEBI" id="CHEBI:29105"/>
    </ligand>
</feature>
<protein>
    <recommendedName>
        <fullName evidence="4 12">UDP-3-O-acyl-N-acetylglucosamine deacetylase</fullName>
        <shortName evidence="12">UDP-3-O-acyl-GlcNAc deacetylase</shortName>
        <ecNumber evidence="4 12">3.5.1.108</ecNumber>
    </recommendedName>
    <alternativeName>
        <fullName evidence="12">UDP-3-O-[R-3-hydroxymyristoyl]-N-acetylglucosamine deacetylase</fullName>
    </alternativeName>
</protein>
<keyword evidence="9 12" id="KW-0862">Zinc</keyword>
<keyword evidence="5 12" id="KW-0444">Lipid biosynthesis</keyword>
<proteinExistence type="inferred from homology"/>
<dbReference type="EC" id="3.5.1.108" evidence="4 12"/>
<dbReference type="Pfam" id="PF03331">
    <property type="entry name" value="LpxC"/>
    <property type="match status" value="1"/>
</dbReference>
<feature type="binding site" evidence="12">
    <location>
        <position position="243"/>
    </location>
    <ligand>
        <name>Zn(2+)</name>
        <dbReference type="ChEBI" id="CHEBI:29105"/>
    </ligand>
</feature>
<name>A0A1I0PZ48_9RHOB</name>
<feature type="active site" description="Proton donor" evidence="12">
    <location>
        <position position="266"/>
    </location>
</feature>
<dbReference type="PANTHER" id="PTHR33694">
    <property type="entry name" value="UDP-3-O-ACYL-N-ACETYLGLUCOSAMINE DEACETYLASE 1, MITOCHONDRIAL-RELATED"/>
    <property type="match status" value="1"/>
</dbReference>
<dbReference type="GO" id="GO:0103117">
    <property type="term" value="F:UDP-3-O-acyl-N-acetylglucosamine deacetylase activity"/>
    <property type="evidence" value="ECO:0007669"/>
    <property type="project" value="UniProtKB-UniRule"/>
</dbReference>
<comment type="catalytic activity">
    <reaction evidence="11 12">
        <text>a UDP-3-O-[(3R)-3-hydroxyacyl]-N-acetyl-alpha-D-glucosamine + H2O = a UDP-3-O-[(3R)-3-hydroxyacyl]-alpha-D-glucosamine + acetate</text>
        <dbReference type="Rhea" id="RHEA:67816"/>
        <dbReference type="ChEBI" id="CHEBI:15377"/>
        <dbReference type="ChEBI" id="CHEBI:30089"/>
        <dbReference type="ChEBI" id="CHEBI:137740"/>
        <dbReference type="ChEBI" id="CHEBI:173225"/>
        <dbReference type="EC" id="3.5.1.108"/>
    </reaction>
</comment>
<evidence type="ECO:0000313" key="13">
    <source>
        <dbReference type="EMBL" id="SEW19734.1"/>
    </source>
</evidence>
<dbReference type="EMBL" id="FOJB01000001">
    <property type="protein sequence ID" value="SEW19734.1"/>
    <property type="molecule type" value="Genomic_DNA"/>
</dbReference>
<dbReference type="GO" id="GO:0009245">
    <property type="term" value="P:lipid A biosynthetic process"/>
    <property type="evidence" value="ECO:0007669"/>
    <property type="project" value="UniProtKB-UniRule"/>
</dbReference>
<evidence type="ECO:0000256" key="9">
    <source>
        <dbReference type="ARBA" id="ARBA00022833"/>
    </source>
</evidence>
<dbReference type="NCBIfam" id="TIGR00325">
    <property type="entry name" value="lpxC"/>
    <property type="match status" value="1"/>
</dbReference>
<keyword evidence="6 12" id="KW-0441">Lipid A biosynthesis</keyword>
<keyword evidence="7 12" id="KW-0479">Metal-binding</keyword>
<dbReference type="Gene3D" id="3.30.1700.10">
    <property type="entry name" value="lpxc deacetylase, domain 2"/>
    <property type="match status" value="1"/>
</dbReference>
<evidence type="ECO:0000256" key="1">
    <source>
        <dbReference type="ARBA" id="ARBA00001947"/>
    </source>
</evidence>
<dbReference type="HAMAP" id="MF_00388">
    <property type="entry name" value="LpxC"/>
    <property type="match status" value="1"/>
</dbReference>
<dbReference type="PANTHER" id="PTHR33694:SF1">
    <property type="entry name" value="UDP-3-O-ACYL-N-ACETYLGLUCOSAMINE DEACETYLASE 1, MITOCHONDRIAL-RELATED"/>
    <property type="match status" value="1"/>
</dbReference>
<dbReference type="InterPro" id="IPR011334">
    <property type="entry name" value="UDP-acyl_GlcNac_deAcase_C"/>
</dbReference>
<evidence type="ECO:0000256" key="4">
    <source>
        <dbReference type="ARBA" id="ARBA00012745"/>
    </source>
</evidence>
<comment type="cofactor">
    <cofactor evidence="1 12">
        <name>Zn(2+)</name>
        <dbReference type="ChEBI" id="CHEBI:29105"/>
    </cofactor>
</comment>
<reference evidence="13 14" key="1">
    <citation type="submission" date="2016-10" db="EMBL/GenBank/DDBJ databases">
        <authorList>
            <person name="de Groot N.N."/>
        </authorList>
    </citation>
    <scope>NUCLEOTIDE SEQUENCE [LARGE SCALE GENOMIC DNA]</scope>
    <source>
        <strain evidence="13 14">DSM 29439</strain>
    </source>
</reference>
<keyword evidence="14" id="KW-1185">Reference proteome</keyword>
<keyword evidence="8 12" id="KW-0378">Hydrolase</keyword>
<evidence type="ECO:0000256" key="10">
    <source>
        <dbReference type="ARBA" id="ARBA00023098"/>
    </source>
</evidence>
<evidence type="ECO:0000256" key="3">
    <source>
        <dbReference type="ARBA" id="ARBA00005002"/>
    </source>
</evidence>
<evidence type="ECO:0000256" key="12">
    <source>
        <dbReference type="HAMAP-Rule" id="MF_00388"/>
    </source>
</evidence>
<dbReference type="Proteomes" id="UP000199650">
    <property type="component" value="Unassembled WGS sequence"/>
</dbReference>
<dbReference type="InterPro" id="IPR020568">
    <property type="entry name" value="Ribosomal_Su5_D2-typ_SF"/>
</dbReference>
<dbReference type="AlphaFoldDB" id="A0A1I0PZ48"/>
<dbReference type="SUPFAM" id="SSF54211">
    <property type="entry name" value="Ribosomal protein S5 domain 2-like"/>
    <property type="match status" value="2"/>
</dbReference>
<evidence type="ECO:0000256" key="11">
    <source>
        <dbReference type="ARBA" id="ARBA00024535"/>
    </source>
</evidence>
<dbReference type="RefSeq" id="WP_091432328.1">
    <property type="nucleotide sequence ID" value="NZ_FOJB01000001.1"/>
</dbReference>
<dbReference type="UniPathway" id="UPA00359">
    <property type="reaction ID" value="UER00478"/>
</dbReference>
<sequence length="310" mass="33737">MQTTVASSVTFTGTGLHSGRPARMRVRPASAEHGIWFKRIDVLDRDNLVPAHWASGVPTPLCTLIRNDAGVEVKTIEHIMAALAGCGIHNALVELDGPEVPIMDGSAARFVDGLVKTGVRELSAPVRVIEILKPVEYREDDGEHAIWARLEPSDGFEIDFHISFPDRVIGTQNKRLDLSNGNFVRELSDCRTFCRRADVEAMHEAGLALGGTYDNAVVVDGDDVLSPGGLRRIDEAVRHKMLDAVGDLALAGAPLKARYVGHRAGHAMTNKLLRALFDKPDAWRMVECDAATARRLPGVGVRRSDLPMTA</sequence>
<evidence type="ECO:0000256" key="6">
    <source>
        <dbReference type="ARBA" id="ARBA00022556"/>
    </source>
</evidence>
<dbReference type="InterPro" id="IPR015870">
    <property type="entry name" value="UDP-acyl_N-AcGlcN_deAcase_N"/>
</dbReference>
<dbReference type="Gene3D" id="3.30.230.20">
    <property type="entry name" value="lpxc deacetylase, domain 1"/>
    <property type="match status" value="1"/>
</dbReference>
<evidence type="ECO:0000256" key="8">
    <source>
        <dbReference type="ARBA" id="ARBA00022801"/>
    </source>
</evidence>
<evidence type="ECO:0000256" key="5">
    <source>
        <dbReference type="ARBA" id="ARBA00022516"/>
    </source>
</evidence>
<accession>A0A1I0PZ48</accession>
<feature type="binding site" evidence="12">
    <location>
        <position position="78"/>
    </location>
    <ligand>
        <name>Zn(2+)</name>
        <dbReference type="ChEBI" id="CHEBI:29105"/>
    </ligand>
</feature>
<evidence type="ECO:0000256" key="7">
    <source>
        <dbReference type="ARBA" id="ARBA00022723"/>
    </source>
</evidence>
<comment type="pathway">
    <text evidence="3 12">Glycolipid biosynthesis; lipid IV(A) biosynthesis; lipid IV(A) from (3R)-3-hydroxytetradecanoyl-[acyl-carrier-protein] and UDP-N-acetyl-alpha-D-glucosamine: step 2/6.</text>
</comment>
<evidence type="ECO:0000313" key="14">
    <source>
        <dbReference type="Proteomes" id="UP000199650"/>
    </source>
</evidence>
<keyword evidence="10 12" id="KW-0443">Lipid metabolism</keyword>
<comment type="similarity">
    <text evidence="12">Belongs to the LpxC family.</text>
</comment>
<dbReference type="InterPro" id="IPR004463">
    <property type="entry name" value="UDP-acyl_GlcNac_deAcase"/>
</dbReference>
<gene>
    <name evidence="12" type="primary">lpxC</name>
    <name evidence="13" type="ORF">SAMN05444851_2054</name>
</gene>
<comment type="function">
    <text evidence="2 12">Catalyzes the hydrolysis of UDP-3-O-myristoyl-N-acetylglucosamine to form UDP-3-O-myristoylglucosamine and acetate, the committed step in lipid A biosynthesis.</text>
</comment>